<accession>F2DHE6</accession>
<evidence type="ECO:0000313" key="1">
    <source>
        <dbReference type="EMBL" id="BAJ94517.1"/>
    </source>
</evidence>
<reference evidence="1" key="1">
    <citation type="journal article" date="2011" name="Plant Physiol.">
        <title>Comprehensive sequence analysis of 24,783 barley full-length cDNAs derived from 12 clone libraries.</title>
        <authorList>
            <person name="Matsumoto T."/>
            <person name="Tanaka T."/>
            <person name="Sakai H."/>
            <person name="Amano N."/>
            <person name="Kanamori H."/>
            <person name="Kurita K."/>
            <person name="Kikuta A."/>
            <person name="Kamiya K."/>
            <person name="Yamamoto M."/>
            <person name="Ikawa H."/>
            <person name="Fujii N."/>
            <person name="Hori K."/>
            <person name="Itoh T."/>
            <person name="Sato K."/>
        </authorList>
    </citation>
    <scope>NUCLEOTIDE SEQUENCE</scope>
    <source>
        <tissue evidence="1">Shoot and root</tissue>
    </source>
</reference>
<name>F2DHE6_HORVV</name>
<dbReference type="AlphaFoldDB" id="F2DHE6"/>
<organism evidence="1">
    <name type="scientific">Hordeum vulgare subsp. vulgare</name>
    <name type="common">Domesticated barley</name>
    <dbReference type="NCBI Taxonomy" id="112509"/>
    <lineage>
        <taxon>Eukaryota</taxon>
        <taxon>Viridiplantae</taxon>
        <taxon>Streptophyta</taxon>
        <taxon>Embryophyta</taxon>
        <taxon>Tracheophyta</taxon>
        <taxon>Spermatophyta</taxon>
        <taxon>Magnoliopsida</taxon>
        <taxon>Liliopsida</taxon>
        <taxon>Poales</taxon>
        <taxon>Poaceae</taxon>
        <taxon>BOP clade</taxon>
        <taxon>Pooideae</taxon>
        <taxon>Triticodae</taxon>
        <taxon>Triticeae</taxon>
        <taxon>Hordeinae</taxon>
        <taxon>Hordeum</taxon>
    </lineage>
</organism>
<sequence length="63" mass="6947">MSPAELANITSVILKDTNSYNLIYINSIGVNNNYRFGIHAFYGGTHDNFVNRIAACLGRLQGL</sequence>
<proteinExistence type="evidence at transcript level"/>
<protein>
    <submittedName>
        <fullName evidence="1">Predicted protein</fullName>
    </submittedName>
</protein>
<dbReference type="EMBL" id="AK363313">
    <property type="protein sequence ID" value="BAJ94517.1"/>
    <property type="molecule type" value="mRNA"/>
</dbReference>